<dbReference type="AlphaFoldDB" id="A0A8D1N6J8"/>
<organism evidence="1 2">
    <name type="scientific">Sus scrofa</name>
    <name type="common">Pig</name>
    <dbReference type="NCBI Taxonomy" id="9823"/>
    <lineage>
        <taxon>Eukaryota</taxon>
        <taxon>Metazoa</taxon>
        <taxon>Chordata</taxon>
        <taxon>Craniata</taxon>
        <taxon>Vertebrata</taxon>
        <taxon>Euteleostomi</taxon>
        <taxon>Mammalia</taxon>
        <taxon>Eutheria</taxon>
        <taxon>Laurasiatheria</taxon>
        <taxon>Artiodactyla</taxon>
        <taxon>Suina</taxon>
        <taxon>Suidae</taxon>
        <taxon>Sus</taxon>
    </lineage>
</organism>
<evidence type="ECO:0000313" key="2">
    <source>
        <dbReference type="Proteomes" id="UP000694571"/>
    </source>
</evidence>
<accession>A0A8D1N6J8</accession>
<protein>
    <submittedName>
        <fullName evidence="1">Uncharacterized protein</fullName>
    </submittedName>
</protein>
<name>A0A8D1N6J8_PIG</name>
<reference evidence="1" key="1">
    <citation type="submission" date="2025-08" db="UniProtKB">
        <authorList>
            <consortium name="Ensembl"/>
        </authorList>
    </citation>
    <scope>IDENTIFICATION</scope>
</reference>
<dbReference type="Proteomes" id="UP000694571">
    <property type="component" value="Unplaced"/>
</dbReference>
<evidence type="ECO:0000313" key="1">
    <source>
        <dbReference type="Ensembl" id="ENSSSCP00050033542.1"/>
    </source>
</evidence>
<proteinExistence type="predicted"/>
<sequence length="66" mass="7373">TYMNLHTVLHSGCASLHSHQQCRRVPFSPSPPAFVIRGLINDGHSDWCEVVSYGSFDLHFSKNQGC</sequence>
<dbReference type="Ensembl" id="ENSSSCT00050077990.1">
    <property type="protein sequence ID" value="ENSSSCP00050033542.1"/>
    <property type="gene ID" value="ENSSSCG00050057214.1"/>
</dbReference>